<protein>
    <submittedName>
        <fullName evidence="4">RNA methyltransferase</fullName>
    </submittedName>
</protein>
<dbReference type="InterPro" id="IPR029026">
    <property type="entry name" value="tRNA_m1G_MTases_N"/>
</dbReference>
<reference evidence="4" key="1">
    <citation type="journal article" date="2014" name="Int. J. Syst. Evol. Microbiol.">
        <title>Complete genome sequence of Corynebacterium casei LMG S-19264T (=DSM 44701T), isolated from a smear-ripened cheese.</title>
        <authorList>
            <consortium name="US DOE Joint Genome Institute (JGI-PGF)"/>
            <person name="Walter F."/>
            <person name="Albersmeier A."/>
            <person name="Kalinowski J."/>
            <person name="Ruckert C."/>
        </authorList>
    </citation>
    <scope>NUCLEOTIDE SEQUENCE</scope>
    <source>
        <strain evidence="4">KCTC 23224</strain>
    </source>
</reference>
<keyword evidence="2" id="KW-0808">Transferase</keyword>
<dbReference type="InterPro" id="IPR001537">
    <property type="entry name" value="SpoU_MeTrfase"/>
</dbReference>
<reference evidence="4" key="2">
    <citation type="submission" date="2020-09" db="EMBL/GenBank/DDBJ databases">
        <authorList>
            <person name="Sun Q."/>
            <person name="Kim S."/>
        </authorList>
    </citation>
    <scope>NUCLEOTIDE SEQUENCE</scope>
    <source>
        <strain evidence="4">KCTC 23224</strain>
    </source>
</reference>
<dbReference type="Proteomes" id="UP000642809">
    <property type="component" value="Unassembled WGS sequence"/>
</dbReference>
<accession>A0A8J3CYZ5</accession>
<name>A0A8J3CYZ5_9BACT</name>
<dbReference type="GO" id="GO:0008173">
    <property type="term" value="F:RNA methyltransferase activity"/>
    <property type="evidence" value="ECO:0007669"/>
    <property type="project" value="InterPro"/>
</dbReference>
<dbReference type="EMBL" id="BMYF01000020">
    <property type="protein sequence ID" value="GHB47016.1"/>
    <property type="molecule type" value="Genomic_DNA"/>
</dbReference>
<dbReference type="GO" id="GO:0003723">
    <property type="term" value="F:RNA binding"/>
    <property type="evidence" value="ECO:0007669"/>
    <property type="project" value="InterPro"/>
</dbReference>
<evidence type="ECO:0000256" key="2">
    <source>
        <dbReference type="ARBA" id="ARBA00022679"/>
    </source>
</evidence>
<dbReference type="RefSeq" id="WP_229800669.1">
    <property type="nucleotide sequence ID" value="NZ_BMYF01000020.1"/>
</dbReference>
<dbReference type="GO" id="GO:0006396">
    <property type="term" value="P:RNA processing"/>
    <property type="evidence" value="ECO:0007669"/>
    <property type="project" value="InterPro"/>
</dbReference>
<feature type="domain" description="tRNA/rRNA methyltransferase SpoU type" evidence="3">
    <location>
        <begin position="25"/>
        <end position="167"/>
    </location>
</feature>
<dbReference type="GO" id="GO:0005829">
    <property type="term" value="C:cytosol"/>
    <property type="evidence" value="ECO:0007669"/>
    <property type="project" value="TreeGrafter"/>
</dbReference>
<dbReference type="Gene3D" id="3.40.1280.10">
    <property type="match status" value="1"/>
</dbReference>
<dbReference type="InterPro" id="IPR029028">
    <property type="entry name" value="Alpha/beta_knot_MTases"/>
</dbReference>
<comment type="caution">
    <text evidence="4">The sequence shown here is derived from an EMBL/GenBank/DDBJ whole genome shotgun (WGS) entry which is preliminary data.</text>
</comment>
<evidence type="ECO:0000313" key="4">
    <source>
        <dbReference type="EMBL" id="GHB47016.1"/>
    </source>
</evidence>
<evidence type="ECO:0000313" key="5">
    <source>
        <dbReference type="Proteomes" id="UP000642809"/>
    </source>
</evidence>
<dbReference type="CDD" id="cd18097">
    <property type="entry name" value="SpoU-like"/>
    <property type="match status" value="1"/>
</dbReference>
<dbReference type="AlphaFoldDB" id="A0A8J3CYZ5"/>
<sequence length="178" mass="19782">MKKLSMDELNRLSVEEFKKVEKIPLVIILDNVRSLNNVGSAFRTSDAFLVEKIYLCGITGTPPHREIQKTALGATESVAWSYVETTLQAIKELKASGYTICSVEQVDKSIPLHQFEVNKSEKYALVFGNEVFGVEEAVIKASDNIIEIPQLGTKHSLNISVSMGIVIWDLLSKMNVLP</sequence>
<dbReference type="SUPFAM" id="SSF75217">
    <property type="entry name" value="alpha/beta knot"/>
    <property type="match status" value="1"/>
</dbReference>
<evidence type="ECO:0000256" key="1">
    <source>
        <dbReference type="ARBA" id="ARBA00022603"/>
    </source>
</evidence>
<organism evidence="4 5">
    <name type="scientific">Mongoliitalea lutea</name>
    <dbReference type="NCBI Taxonomy" id="849756"/>
    <lineage>
        <taxon>Bacteria</taxon>
        <taxon>Pseudomonadati</taxon>
        <taxon>Bacteroidota</taxon>
        <taxon>Cytophagia</taxon>
        <taxon>Cytophagales</taxon>
        <taxon>Cyclobacteriaceae</taxon>
        <taxon>Mongoliitalea</taxon>
    </lineage>
</organism>
<evidence type="ECO:0000259" key="3">
    <source>
        <dbReference type="Pfam" id="PF00588"/>
    </source>
</evidence>
<dbReference type="GO" id="GO:0032259">
    <property type="term" value="P:methylation"/>
    <property type="evidence" value="ECO:0007669"/>
    <property type="project" value="UniProtKB-KW"/>
</dbReference>
<dbReference type="InterPro" id="IPR004441">
    <property type="entry name" value="rRNA_MeTrfase_TrmH"/>
</dbReference>
<proteinExistence type="predicted"/>
<dbReference type="PANTHER" id="PTHR46429">
    <property type="entry name" value="23S RRNA (GUANOSINE-2'-O-)-METHYLTRANSFERASE RLMB"/>
    <property type="match status" value="1"/>
</dbReference>
<keyword evidence="5" id="KW-1185">Reference proteome</keyword>
<keyword evidence="1 4" id="KW-0489">Methyltransferase</keyword>
<dbReference type="PANTHER" id="PTHR46429:SF1">
    <property type="entry name" value="23S RRNA (GUANOSINE-2'-O-)-METHYLTRANSFERASE RLMB"/>
    <property type="match status" value="1"/>
</dbReference>
<dbReference type="Pfam" id="PF00588">
    <property type="entry name" value="SpoU_methylase"/>
    <property type="match status" value="1"/>
</dbReference>
<gene>
    <name evidence="4" type="ORF">GCM10008106_29910</name>
</gene>